<dbReference type="Gene3D" id="3.90.100.10">
    <property type="entry name" value="Orn/Lys/Arg decarboxylase, C-terminal domain"/>
    <property type="match status" value="1"/>
</dbReference>
<accession>A0ABQ8H6F5</accession>
<name>A0ABQ8H6F5_9ROSI</name>
<keyword evidence="2" id="KW-0663">Pyridoxal phosphate</keyword>
<reference evidence="4 5" key="1">
    <citation type="submission" date="2021-02" db="EMBL/GenBank/DDBJ databases">
        <title>Plant Genome Project.</title>
        <authorList>
            <person name="Zhang R.-G."/>
        </authorList>
    </citation>
    <scope>NUCLEOTIDE SEQUENCE [LARGE SCALE GENOMIC DNA]</scope>
    <source>
        <tissue evidence="4">Leaves</tissue>
    </source>
</reference>
<dbReference type="InterPro" id="IPR008286">
    <property type="entry name" value="Prn/Lys/Arg_de-COase_C"/>
</dbReference>
<organism evidence="4 5">
    <name type="scientific">Xanthoceras sorbifolium</name>
    <dbReference type="NCBI Taxonomy" id="99658"/>
    <lineage>
        <taxon>Eukaryota</taxon>
        <taxon>Viridiplantae</taxon>
        <taxon>Streptophyta</taxon>
        <taxon>Embryophyta</taxon>
        <taxon>Tracheophyta</taxon>
        <taxon>Spermatophyta</taxon>
        <taxon>Magnoliopsida</taxon>
        <taxon>eudicotyledons</taxon>
        <taxon>Gunneridae</taxon>
        <taxon>Pentapetalae</taxon>
        <taxon>rosids</taxon>
        <taxon>malvids</taxon>
        <taxon>Sapindales</taxon>
        <taxon>Sapindaceae</taxon>
        <taxon>Xanthoceroideae</taxon>
        <taxon>Xanthoceras</taxon>
    </lineage>
</organism>
<evidence type="ECO:0000256" key="1">
    <source>
        <dbReference type="ARBA" id="ARBA00001933"/>
    </source>
</evidence>
<comment type="caution">
    <text evidence="4">The sequence shown here is derived from an EMBL/GenBank/DDBJ whole genome shotgun (WGS) entry which is preliminary data.</text>
</comment>
<dbReference type="PANTHER" id="PTHR43277">
    <property type="entry name" value="ARGININE DECARBOXYLASE"/>
    <property type="match status" value="1"/>
</dbReference>
<keyword evidence="5" id="KW-1185">Reference proteome</keyword>
<dbReference type="PANTHER" id="PTHR43277:SF4">
    <property type="entry name" value="ARGININE DECARBOXYLASE"/>
    <property type="match status" value="1"/>
</dbReference>
<sequence>MMKVMKLRGIELGLSGYQANEMLHRDLLVICELVGTRSMTFVVNLGTCREHIQRLVSALQHVSSSTSLSVEKFMNRVEEHSVLAPFADINISLNPREAFFSNKRKVSINQSLGKICGELICAYPPGIPVMIPGEIITDRILDYLLHITSSHRDRGAFQHPSPKSPSSTLITGASDPSLSSIVIRCIELPFQV</sequence>
<dbReference type="EMBL" id="JAFEMO010000013">
    <property type="protein sequence ID" value="KAH7549501.1"/>
    <property type="molecule type" value="Genomic_DNA"/>
</dbReference>
<dbReference type="InterPro" id="IPR036633">
    <property type="entry name" value="Prn/Lys/Arg_de-COase_C_sf"/>
</dbReference>
<dbReference type="Proteomes" id="UP000827721">
    <property type="component" value="Unassembled WGS sequence"/>
</dbReference>
<protein>
    <recommendedName>
        <fullName evidence="3">Orn/Lys/Arg decarboxylase C-terminal domain-containing protein</fullName>
    </recommendedName>
</protein>
<feature type="domain" description="Orn/Lys/Arg decarboxylase C-terminal" evidence="3">
    <location>
        <begin position="91"/>
        <end position="152"/>
    </location>
</feature>
<evidence type="ECO:0000313" key="5">
    <source>
        <dbReference type="Proteomes" id="UP000827721"/>
    </source>
</evidence>
<comment type="cofactor">
    <cofactor evidence="1">
        <name>pyridoxal 5'-phosphate</name>
        <dbReference type="ChEBI" id="CHEBI:597326"/>
    </cofactor>
</comment>
<evidence type="ECO:0000256" key="2">
    <source>
        <dbReference type="ARBA" id="ARBA00022898"/>
    </source>
</evidence>
<evidence type="ECO:0000259" key="3">
    <source>
        <dbReference type="Pfam" id="PF03711"/>
    </source>
</evidence>
<evidence type="ECO:0000313" key="4">
    <source>
        <dbReference type="EMBL" id="KAH7549501.1"/>
    </source>
</evidence>
<proteinExistence type="predicted"/>
<dbReference type="InterPro" id="IPR052357">
    <property type="entry name" value="Orn_Lys_Arg_decarboxylase-I"/>
</dbReference>
<dbReference type="Pfam" id="PF03711">
    <property type="entry name" value="OKR_DC_1_C"/>
    <property type="match status" value="1"/>
</dbReference>
<dbReference type="SUPFAM" id="SSF55904">
    <property type="entry name" value="Ornithine decarboxylase C-terminal domain"/>
    <property type="match status" value="1"/>
</dbReference>
<gene>
    <name evidence="4" type="ORF">JRO89_XS13G0041400</name>
</gene>